<comment type="caution">
    <text evidence="10">The sequence shown here is derived from an EMBL/GenBank/DDBJ whole genome shotgun (WGS) entry which is preliminary data.</text>
</comment>
<accession>A0A5N5K154</accession>
<comment type="similarity">
    <text evidence="2 8">Belongs to the cytochrome P450 family.</text>
</comment>
<evidence type="ECO:0000256" key="5">
    <source>
        <dbReference type="ARBA" id="ARBA00023002"/>
    </source>
</evidence>
<keyword evidence="6 8" id="KW-0408">Iron</keyword>
<dbReference type="Pfam" id="PF00067">
    <property type="entry name" value="p450"/>
    <property type="match status" value="1"/>
</dbReference>
<evidence type="ECO:0000256" key="7">
    <source>
        <dbReference type="ARBA" id="ARBA00023033"/>
    </source>
</evidence>
<keyword evidence="7 8" id="KW-0503">Monooxygenase</keyword>
<keyword evidence="5 8" id="KW-0560">Oxidoreductase</keyword>
<evidence type="ECO:0000256" key="8">
    <source>
        <dbReference type="RuleBase" id="RU000461"/>
    </source>
</evidence>
<dbReference type="GO" id="GO:0005506">
    <property type="term" value="F:iron ion binding"/>
    <property type="evidence" value="ECO:0007669"/>
    <property type="project" value="InterPro"/>
</dbReference>
<reference evidence="11" key="1">
    <citation type="journal article" date="2019" name="Gigascience">
        <title>De novo genome assembly of the endangered Acer yangbiense, a plant species with extremely small populations endemic to Yunnan Province, China.</title>
        <authorList>
            <person name="Yang J."/>
            <person name="Wariss H.M."/>
            <person name="Tao L."/>
            <person name="Zhang R."/>
            <person name="Yun Q."/>
            <person name="Hollingsworth P."/>
            <person name="Dao Z."/>
            <person name="Luo G."/>
            <person name="Guo H."/>
            <person name="Ma Y."/>
            <person name="Sun W."/>
        </authorList>
    </citation>
    <scope>NUCLEOTIDE SEQUENCE [LARGE SCALE GENOMIC DNA]</scope>
    <source>
        <strain evidence="11">cv. br00</strain>
    </source>
</reference>
<sequence length="135" mass="14782">MGRMEEIWGADCLEFKPERWISNKGELGDVSPYRFTTFNAGPRACIGKELAMVEMKAVGAAVIWNYSLQVVENHPILPSNSIVLHMKHGLKWDVIYVCPTIHMVSSGGGQAGLYVQPSHPEMGGPSGPPSLEAHH</sequence>
<dbReference type="SUPFAM" id="SSF48264">
    <property type="entry name" value="Cytochrome P450"/>
    <property type="match status" value="1"/>
</dbReference>
<dbReference type="InterPro" id="IPR017972">
    <property type="entry name" value="Cyt_P450_CS"/>
</dbReference>
<dbReference type="PANTHER" id="PTHR24296">
    <property type="entry name" value="CYTOCHROME P450"/>
    <property type="match status" value="1"/>
</dbReference>
<gene>
    <name evidence="10" type="ORF">DKX38_022821</name>
</gene>
<evidence type="ECO:0000256" key="4">
    <source>
        <dbReference type="ARBA" id="ARBA00022723"/>
    </source>
</evidence>
<protein>
    <recommendedName>
        <fullName evidence="12">Cytochrome P450</fullName>
    </recommendedName>
</protein>
<evidence type="ECO:0000313" key="10">
    <source>
        <dbReference type="EMBL" id="KAB5525072.1"/>
    </source>
</evidence>
<evidence type="ECO:0000256" key="2">
    <source>
        <dbReference type="ARBA" id="ARBA00010617"/>
    </source>
</evidence>
<dbReference type="Proteomes" id="UP000326939">
    <property type="component" value="Chromosome 15"/>
</dbReference>
<proteinExistence type="inferred from homology"/>
<name>A0A5N5K154_9ROSI</name>
<dbReference type="InterPro" id="IPR036396">
    <property type="entry name" value="Cyt_P450_sf"/>
</dbReference>
<dbReference type="PROSITE" id="PS00086">
    <property type="entry name" value="CYTOCHROME_P450"/>
    <property type="match status" value="1"/>
</dbReference>
<evidence type="ECO:0000313" key="11">
    <source>
        <dbReference type="Proteomes" id="UP000326939"/>
    </source>
</evidence>
<dbReference type="GO" id="GO:0004497">
    <property type="term" value="F:monooxygenase activity"/>
    <property type="evidence" value="ECO:0007669"/>
    <property type="project" value="UniProtKB-KW"/>
</dbReference>
<evidence type="ECO:0000256" key="9">
    <source>
        <dbReference type="SAM" id="MobiDB-lite"/>
    </source>
</evidence>
<dbReference type="GO" id="GO:0020037">
    <property type="term" value="F:heme binding"/>
    <property type="evidence" value="ECO:0007669"/>
    <property type="project" value="InterPro"/>
</dbReference>
<evidence type="ECO:0000256" key="3">
    <source>
        <dbReference type="ARBA" id="ARBA00022617"/>
    </source>
</evidence>
<comment type="cofactor">
    <cofactor evidence="1">
        <name>heme</name>
        <dbReference type="ChEBI" id="CHEBI:30413"/>
    </cofactor>
</comment>
<evidence type="ECO:0000256" key="6">
    <source>
        <dbReference type="ARBA" id="ARBA00023004"/>
    </source>
</evidence>
<evidence type="ECO:0000256" key="1">
    <source>
        <dbReference type="ARBA" id="ARBA00001971"/>
    </source>
</evidence>
<dbReference type="Gene3D" id="1.10.630.10">
    <property type="entry name" value="Cytochrome P450"/>
    <property type="match status" value="1"/>
</dbReference>
<dbReference type="AlphaFoldDB" id="A0A5N5K154"/>
<feature type="region of interest" description="Disordered" evidence="9">
    <location>
        <begin position="116"/>
        <end position="135"/>
    </location>
</feature>
<dbReference type="EMBL" id="VDCV01000015">
    <property type="protein sequence ID" value="KAB5525072.1"/>
    <property type="molecule type" value="Genomic_DNA"/>
</dbReference>
<keyword evidence="3 8" id="KW-0349">Heme</keyword>
<dbReference type="InterPro" id="IPR001128">
    <property type="entry name" value="Cyt_P450"/>
</dbReference>
<organism evidence="10 11">
    <name type="scientific">Salix brachista</name>
    <dbReference type="NCBI Taxonomy" id="2182728"/>
    <lineage>
        <taxon>Eukaryota</taxon>
        <taxon>Viridiplantae</taxon>
        <taxon>Streptophyta</taxon>
        <taxon>Embryophyta</taxon>
        <taxon>Tracheophyta</taxon>
        <taxon>Spermatophyta</taxon>
        <taxon>Magnoliopsida</taxon>
        <taxon>eudicotyledons</taxon>
        <taxon>Gunneridae</taxon>
        <taxon>Pentapetalae</taxon>
        <taxon>rosids</taxon>
        <taxon>fabids</taxon>
        <taxon>Malpighiales</taxon>
        <taxon>Salicaceae</taxon>
        <taxon>Saliceae</taxon>
        <taxon>Salix</taxon>
    </lineage>
</organism>
<keyword evidence="4 8" id="KW-0479">Metal-binding</keyword>
<evidence type="ECO:0008006" key="12">
    <source>
        <dbReference type="Google" id="ProtNLM"/>
    </source>
</evidence>
<dbReference type="GO" id="GO:0006629">
    <property type="term" value="P:lipid metabolic process"/>
    <property type="evidence" value="ECO:0007669"/>
    <property type="project" value="UniProtKB-ARBA"/>
</dbReference>
<dbReference type="GO" id="GO:0016705">
    <property type="term" value="F:oxidoreductase activity, acting on paired donors, with incorporation or reduction of molecular oxygen"/>
    <property type="evidence" value="ECO:0007669"/>
    <property type="project" value="InterPro"/>
</dbReference>
<keyword evidence="11" id="KW-1185">Reference proteome</keyword>